<comment type="caution">
    <text evidence="1">The sequence shown here is derived from an EMBL/GenBank/DDBJ whole genome shotgun (WGS) entry which is preliminary data.</text>
</comment>
<dbReference type="EMBL" id="JACGCM010002535">
    <property type="protein sequence ID" value="KAF6139081.1"/>
    <property type="molecule type" value="Genomic_DNA"/>
</dbReference>
<proteinExistence type="predicted"/>
<dbReference type="AlphaFoldDB" id="A0A7J7L8W1"/>
<evidence type="ECO:0000313" key="1">
    <source>
        <dbReference type="EMBL" id="KAF6139081.1"/>
    </source>
</evidence>
<name>A0A7J7L8W1_9MAGN</name>
<keyword evidence="2" id="KW-1185">Reference proteome</keyword>
<feature type="non-terminal residue" evidence="1">
    <location>
        <position position="1"/>
    </location>
</feature>
<gene>
    <name evidence="1" type="ORF">GIB67_010807</name>
</gene>
<organism evidence="1 2">
    <name type="scientific">Kingdonia uniflora</name>
    <dbReference type="NCBI Taxonomy" id="39325"/>
    <lineage>
        <taxon>Eukaryota</taxon>
        <taxon>Viridiplantae</taxon>
        <taxon>Streptophyta</taxon>
        <taxon>Embryophyta</taxon>
        <taxon>Tracheophyta</taxon>
        <taxon>Spermatophyta</taxon>
        <taxon>Magnoliopsida</taxon>
        <taxon>Ranunculales</taxon>
        <taxon>Circaeasteraceae</taxon>
        <taxon>Kingdonia</taxon>
    </lineage>
</organism>
<dbReference type="Proteomes" id="UP000541444">
    <property type="component" value="Unassembled WGS sequence"/>
</dbReference>
<accession>A0A7J7L8W1</accession>
<feature type="non-terminal residue" evidence="1">
    <location>
        <position position="76"/>
    </location>
</feature>
<protein>
    <submittedName>
        <fullName evidence="1">Uncharacterized protein</fullName>
    </submittedName>
</protein>
<sequence length="76" mass="9036">VILLGFDGERGSTSWLLRREIKVERRLEGFKKKVCNMVFVEVIFDVFDGSLMFILSLVNLYEDYCEIRDFHVCWNP</sequence>
<reference evidence="1 2" key="1">
    <citation type="journal article" date="2020" name="IScience">
        <title>Genome Sequencing of the Endangered Kingdonia uniflora (Circaeasteraceae, Ranunculales) Reveals Potential Mechanisms of Evolutionary Specialization.</title>
        <authorList>
            <person name="Sun Y."/>
            <person name="Deng T."/>
            <person name="Zhang A."/>
            <person name="Moore M.J."/>
            <person name="Landis J.B."/>
            <person name="Lin N."/>
            <person name="Zhang H."/>
            <person name="Zhang X."/>
            <person name="Huang J."/>
            <person name="Zhang X."/>
            <person name="Sun H."/>
            <person name="Wang H."/>
        </authorList>
    </citation>
    <scope>NUCLEOTIDE SEQUENCE [LARGE SCALE GENOMIC DNA]</scope>
    <source>
        <strain evidence="1">TB1705</strain>
        <tissue evidence="1">Leaf</tissue>
    </source>
</reference>
<evidence type="ECO:0000313" key="2">
    <source>
        <dbReference type="Proteomes" id="UP000541444"/>
    </source>
</evidence>